<sequence>MSKIVKAYQEKRTIPTYGLGKPETNPLFFEKRVYQGSNGKVYPVPFIDKVFDEKRDQAYDAAILENDFVRLVMLPEIGGRIFEAQDKTNNNYNFFYKQEVIKPALVGLAGPWISGGVEFNWPQHHRPGTYLPTDVFIEEEADGAKTVWMSENDPMNRMKGMHGIRLRPDSSLIELRGRLFNRTPLTQTFLWWANVAVKVHQDYQSFFPPDVHYVADHAVRAMSSFPFAKNDYYGVSYHERPGRNDLRNYQNIPVPTSYMVCETKYNFFGGFDFKSEGGFIHVANRHIAPGKKQWTWGSEEFGKAWDRELSDNGDPYFELMAGVYTDNQPDFSYLLPYETKTFSQFWWSYKEIGPVQNANNNLAIRLVLQQGNKLDIGVASSRQFANLQFILNIGNQKRVFKKMTISPENPWIEKTIILQAGQEEAVSLSVLDEHGKELLAYQHREINKLQNRKLAKEPAQPVDVKSSSELQLIGEHLELYRHPTRYPEPYWEEAIKRDPSNYKTHISLGRAELRKGRLNKAKQNFRTAIEMQTRYHPNPASGEAHFFGGIVAKYQDEIGEAYALLYKSTWNYEWRSAAYYHLALIDCMRTDYEQALEHIEASLDTNRQNNKAIVLGAVIKKRLGKGENAGKIIDSLIKTDPLDQWAKHVQTSLSGDYSEFLRFSRNDAQTIIDIAFDYCEGGFYEEAIQLLQLHHEHEPAICAVPNPLKKTVMTRFILAWLLQKMNKKSASESLLKKFTTISYDYFFPSRIQEQLVLEWAIQQNKAVPMAAYGLGNYYFNLQRHEDAINSWEKAASAGCEYGTLYRNLGIAYWNTSANGEKARRAFRKAVQLSPEDMRISYEFDQLRKKLNDDPTDRLANLEPLKERILDRDDFSVELAALYNFTGQYEKALELLENKNFHPWEGGEGQVLRQYTSSCLQLGQKGLEKADPQKALMYFEKSLNTPDNLGEKYHPLQALAHINYWKGMAHKALGNLNKATEYFRKSANEEGDFVDMAVSQYSELSYYKALSLRELGRIEEANSLLHQIKTFGEVKLKQEVKIDYFATSLPLLLVFDDDLRNRNEWEAKYLIGLAELGLGNKEKAFSVFQEVLEINRMHAGAHELLYLRKRKANNGEK</sequence>
<accession>A0A2R3Z9Y9</accession>
<dbReference type="InterPro" id="IPR051685">
    <property type="entry name" value="Ycf3/AcsC/BcsC/TPR_MFPF"/>
</dbReference>
<dbReference type="Pfam" id="PF17128">
    <property type="entry name" value="DUF5107"/>
    <property type="match status" value="1"/>
</dbReference>
<dbReference type="EMBL" id="CP028136">
    <property type="protein sequence ID" value="AVR46992.1"/>
    <property type="molecule type" value="Genomic_DNA"/>
</dbReference>
<dbReference type="InterPro" id="IPR011990">
    <property type="entry name" value="TPR-like_helical_dom_sf"/>
</dbReference>
<dbReference type="KEGG" id="grs:C7S20_18020"/>
<dbReference type="InterPro" id="IPR019734">
    <property type="entry name" value="TPR_rpt"/>
</dbReference>
<keyword evidence="1" id="KW-0677">Repeat</keyword>
<dbReference type="SUPFAM" id="SSF48452">
    <property type="entry name" value="TPR-like"/>
    <property type="match status" value="4"/>
</dbReference>
<dbReference type="InterPro" id="IPR033396">
    <property type="entry name" value="DUF5107"/>
</dbReference>
<dbReference type="Pfam" id="PF13432">
    <property type="entry name" value="TPR_16"/>
    <property type="match status" value="1"/>
</dbReference>
<organism evidence="5 6">
    <name type="scientific">Christiangramia fulva</name>
    <dbReference type="NCBI Taxonomy" id="2126553"/>
    <lineage>
        <taxon>Bacteria</taxon>
        <taxon>Pseudomonadati</taxon>
        <taxon>Bacteroidota</taxon>
        <taxon>Flavobacteriia</taxon>
        <taxon>Flavobacteriales</taxon>
        <taxon>Flavobacteriaceae</taxon>
        <taxon>Christiangramia</taxon>
    </lineage>
</organism>
<proteinExistence type="predicted"/>
<evidence type="ECO:0000313" key="6">
    <source>
        <dbReference type="Proteomes" id="UP000241507"/>
    </source>
</evidence>
<dbReference type="SMART" id="SM00028">
    <property type="entry name" value="TPR"/>
    <property type="match status" value="7"/>
</dbReference>
<dbReference type="RefSeq" id="WP_107013763.1">
    <property type="nucleotide sequence ID" value="NZ_CP028136.1"/>
</dbReference>
<evidence type="ECO:0000259" key="4">
    <source>
        <dbReference type="Pfam" id="PF17128"/>
    </source>
</evidence>
<dbReference type="PANTHER" id="PTHR44943:SF8">
    <property type="entry name" value="TPR REPEAT-CONTAINING PROTEIN MJ0263"/>
    <property type="match status" value="1"/>
</dbReference>
<evidence type="ECO:0000313" key="5">
    <source>
        <dbReference type="EMBL" id="AVR46992.1"/>
    </source>
</evidence>
<evidence type="ECO:0000256" key="2">
    <source>
        <dbReference type="ARBA" id="ARBA00022803"/>
    </source>
</evidence>
<dbReference type="Pfam" id="PF13181">
    <property type="entry name" value="TPR_8"/>
    <property type="match status" value="3"/>
</dbReference>
<dbReference type="Gene3D" id="1.25.40.10">
    <property type="entry name" value="Tetratricopeptide repeat domain"/>
    <property type="match status" value="4"/>
</dbReference>
<reference evidence="6" key="1">
    <citation type="submission" date="2018-03" db="EMBL/GenBank/DDBJ databases">
        <title>Gramella fulva sp. nov., isolated from a dry surface of tidal flat.</title>
        <authorList>
            <person name="Hwang S.H."/>
            <person name="Hwang W.M."/>
            <person name="Kang K."/>
            <person name="Ahn T.-Y."/>
        </authorList>
    </citation>
    <scope>NUCLEOTIDE SEQUENCE [LARGE SCALE GENOMIC DNA]</scope>
    <source>
        <strain evidence="6">SH35</strain>
    </source>
</reference>
<evidence type="ECO:0000256" key="1">
    <source>
        <dbReference type="ARBA" id="ARBA00022737"/>
    </source>
</evidence>
<dbReference type="AlphaFoldDB" id="A0A2R3Z9Y9"/>
<feature type="repeat" description="TPR" evidence="3">
    <location>
        <begin position="502"/>
        <end position="535"/>
    </location>
</feature>
<feature type="domain" description="DUF5107" evidence="4">
    <location>
        <begin position="40"/>
        <end position="346"/>
    </location>
</feature>
<dbReference type="Proteomes" id="UP000241507">
    <property type="component" value="Chromosome"/>
</dbReference>
<name>A0A2R3Z9Y9_9FLAO</name>
<keyword evidence="6" id="KW-1185">Reference proteome</keyword>
<evidence type="ECO:0000256" key="3">
    <source>
        <dbReference type="PROSITE-ProRule" id="PRU00339"/>
    </source>
</evidence>
<protein>
    <submittedName>
        <fullName evidence="5">DUF5107 domain-containing protein</fullName>
    </submittedName>
</protein>
<dbReference type="PANTHER" id="PTHR44943">
    <property type="entry name" value="CELLULOSE SYNTHASE OPERON PROTEIN C"/>
    <property type="match status" value="1"/>
</dbReference>
<dbReference type="OrthoDB" id="174931at2"/>
<gene>
    <name evidence="5" type="ORF">C7S20_18020</name>
</gene>
<dbReference type="PROSITE" id="PS50005">
    <property type="entry name" value="TPR"/>
    <property type="match status" value="1"/>
</dbReference>
<keyword evidence="2 3" id="KW-0802">TPR repeat</keyword>